<name>A0A3G5A9Q7_9VIRU</name>
<accession>A0A3G5A9Q7</accession>
<evidence type="ECO:0000256" key="1">
    <source>
        <dbReference type="SAM" id="MobiDB-lite"/>
    </source>
</evidence>
<dbReference type="EMBL" id="MK072397">
    <property type="protein sequence ID" value="AYV83997.1"/>
    <property type="molecule type" value="Genomic_DNA"/>
</dbReference>
<reference evidence="2" key="1">
    <citation type="submission" date="2018-10" db="EMBL/GenBank/DDBJ databases">
        <title>Hidden diversity of soil giant viruses.</title>
        <authorList>
            <person name="Schulz F."/>
            <person name="Alteio L."/>
            <person name="Goudeau D."/>
            <person name="Ryan E.M."/>
            <person name="Malmstrom R.R."/>
            <person name="Blanchard J."/>
            <person name="Woyke T."/>
        </authorList>
    </citation>
    <scope>NUCLEOTIDE SEQUENCE</scope>
    <source>
        <strain evidence="2">HYV1</strain>
    </source>
</reference>
<proteinExistence type="predicted"/>
<evidence type="ECO:0000313" key="2">
    <source>
        <dbReference type="EMBL" id="AYV83997.1"/>
    </source>
</evidence>
<feature type="compositionally biased region" description="Acidic residues" evidence="1">
    <location>
        <begin position="68"/>
        <end position="90"/>
    </location>
</feature>
<sequence length="96" mass="11056">MAQLCEEAEAYVIANNVNLDDAARNKLATYDDHKQMQWLVNPMMMYCIEQTMWQMQQERGSASVANETPDEPENTTEEIEPEPDPDEEPVLFDLFG</sequence>
<feature type="compositionally biased region" description="Polar residues" evidence="1">
    <location>
        <begin position="57"/>
        <end position="66"/>
    </location>
</feature>
<organism evidence="2">
    <name type="scientific">Hyperionvirus sp</name>
    <dbReference type="NCBI Taxonomy" id="2487770"/>
    <lineage>
        <taxon>Viruses</taxon>
        <taxon>Varidnaviria</taxon>
        <taxon>Bamfordvirae</taxon>
        <taxon>Nucleocytoviricota</taxon>
        <taxon>Megaviricetes</taxon>
        <taxon>Imitervirales</taxon>
        <taxon>Mimiviridae</taxon>
        <taxon>Klosneuvirinae</taxon>
    </lineage>
</organism>
<feature type="region of interest" description="Disordered" evidence="1">
    <location>
        <begin position="57"/>
        <end position="96"/>
    </location>
</feature>
<protein>
    <submittedName>
        <fullName evidence="2">Uncharacterized protein</fullName>
    </submittedName>
</protein>
<gene>
    <name evidence="2" type="ORF">Hyperionvirus15_35</name>
</gene>